<comment type="caution">
    <text evidence="1">The sequence shown here is derived from an EMBL/GenBank/DDBJ whole genome shotgun (WGS) entry which is preliminary data.</text>
</comment>
<evidence type="ECO:0000313" key="1">
    <source>
        <dbReference type="EMBL" id="CAB1422676.1"/>
    </source>
</evidence>
<dbReference type="AlphaFoldDB" id="A0A9N7U0Z5"/>
<sequence>MSVYGVRKGNQSRGAVRTTVAIGAYFVSTELNQLGAESTQLLSTCGIQMWLLGWMRDSRVGRMLEGNVDKREGGCPMFFQHSLQYVLALAVILWSRLLEAVVVSEALSIAGLHTPHSVVGETSTISQ</sequence>
<evidence type="ECO:0000313" key="2">
    <source>
        <dbReference type="Proteomes" id="UP001153269"/>
    </source>
</evidence>
<keyword evidence="2" id="KW-1185">Reference proteome</keyword>
<name>A0A9N7U0Z5_PLEPL</name>
<dbReference type="EMBL" id="CADEAL010000602">
    <property type="protein sequence ID" value="CAB1422676.1"/>
    <property type="molecule type" value="Genomic_DNA"/>
</dbReference>
<dbReference type="Proteomes" id="UP001153269">
    <property type="component" value="Unassembled WGS sequence"/>
</dbReference>
<gene>
    <name evidence="1" type="ORF">PLEPLA_LOCUS10594</name>
</gene>
<accession>A0A9N7U0Z5</accession>
<proteinExistence type="predicted"/>
<reference evidence="1" key="1">
    <citation type="submission" date="2020-03" db="EMBL/GenBank/DDBJ databases">
        <authorList>
            <person name="Weist P."/>
        </authorList>
    </citation>
    <scope>NUCLEOTIDE SEQUENCE</scope>
</reference>
<organism evidence="1 2">
    <name type="scientific">Pleuronectes platessa</name>
    <name type="common">European plaice</name>
    <dbReference type="NCBI Taxonomy" id="8262"/>
    <lineage>
        <taxon>Eukaryota</taxon>
        <taxon>Metazoa</taxon>
        <taxon>Chordata</taxon>
        <taxon>Craniata</taxon>
        <taxon>Vertebrata</taxon>
        <taxon>Euteleostomi</taxon>
        <taxon>Actinopterygii</taxon>
        <taxon>Neopterygii</taxon>
        <taxon>Teleostei</taxon>
        <taxon>Neoteleostei</taxon>
        <taxon>Acanthomorphata</taxon>
        <taxon>Carangaria</taxon>
        <taxon>Pleuronectiformes</taxon>
        <taxon>Pleuronectoidei</taxon>
        <taxon>Pleuronectidae</taxon>
        <taxon>Pleuronectes</taxon>
    </lineage>
</organism>
<protein>
    <submittedName>
        <fullName evidence="1">Uncharacterized protein</fullName>
    </submittedName>
</protein>